<evidence type="ECO:0000256" key="1">
    <source>
        <dbReference type="SAM" id="MobiDB-lite"/>
    </source>
</evidence>
<gene>
    <name evidence="2" type="ORF">Psi02_05600</name>
</gene>
<dbReference type="Proteomes" id="UP000644610">
    <property type="component" value="Unassembled WGS sequence"/>
</dbReference>
<dbReference type="EMBL" id="BOOQ01000002">
    <property type="protein sequence ID" value="GII44136.1"/>
    <property type="molecule type" value="Genomic_DNA"/>
</dbReference>
<accession>A0A8J3XLG0</accession>
<dbReference type="AlphaFoldDB" id="A0A8J3XLG0"/>
<feature type="region of interest" description="Disordered" evidence="1">
    <location>
        <begin position="86"/>
        <end position="124"/>
    </location>
</feature>
<comment type="caution">
    <text evidence="2">The sequence shown here is derived from an EMBL/GenBank/DDBJ whole genome shotgun (WGS) entry which is preliminary data.</text>
</comment>
<evidence type="ECO:0000313" key="3">
    <source>
        <dbReference type="Proteomes" id="UP000644610"/>
    </source>
</evidence>
<proteinExistence type="predicted"/>
<reference evidence="2" key="1">
    <citation type="submission" date="2021-01" db="EMBL/GenBank/DDBJ databases">
        <title>Whole genome shotgun sequence of Planotetraspora silvatica NBRC 100141.</title>
        <authorList>
            <person name="Komaki H."/>
            <person name="Tamura T."/>
        </authorList>
    </citation>
    <scope>NUCLEOTIDE SEQUENCE</scope>
    <source>
        <strain evidence="2">NBRC 100141</strain>
    </source>
</reference>
<evidence type="ECO:0000313" key="2">
    <source>
        <dbReference type="EMBL" id="GII44136.1"/>
    </source>
</evidence>
<keyword evidence="3" id="KW-1185">Reference proteome</keyword>
<name>A0A8J3XLG0_9ACTN</name>
<protein>
    <submittedName>
        <fullName evidence="2">Uncharacterized protein</fullName>
    </submittedName>
</protein>
<organism evidence="2 3">
    <name type="scientific">Planotetraspora silvatica</name>
    <dbReference type="NCBI Taxonomy" id="234614"/>
    <lineage>
        <taxon>Bacteria</taxon>
        <taxon>Bacillati</taxon>
        <taxon>Actinomycetota</taxon>
        <taxon>Actinomycetes</taxon>
        <taxon>Streptosporangiales</taxon>
        <taxon>Streptosporangiaceae</taxon>
        <taxon>Planotetraspora</taxon>
    </lineage>
</organism>
<feature type="compositionally biased region" description="Basic and acidic residues" evidence="1">
    <location>
        <begin position="99"/>
        <end position="124"/>
    </location>
</feature>
<sequence length="124" mass="13631">MRFSSGLTEHPQIMPGLDYLKEQGNRKPFPVGGDHVFPGTAGEIIKTKSPRPARMPFCTLGALYIGVRTYVPIYSRGWVRGDSCAAGTDGSCSPYGTVERVRPDPRVQEIHLGQAREEADDVVR</sequence>
<dbReference type="RefSeq" id="WP_203971384.1">
    <property type="nucleotide sequence ID" value="NZ_BAAAKY010000005.1"/>
</dbReference>